<evidence type="ECO:0000313" key="2">
    <source>
        <dbReference type="EMBL" id="MBA4601745.1"/>
    </source>
</evidence>
<name>A0A7W2ARM3_9BACL</name>
<proteinExistence type="predicted"/>
<dbReference type="Pfam" id="PF10040">
    <property type="entry name" value="CRISPR_Cas6"/>
    <property type="match status" value="1"/>
</dbReference>
<organism evidence="2 3">
    <name type="scientific">Thermoactinomyces mirandus</name>
    <dbReference type="NCBI Taxonomy" id="2756294"/>
    <lineage>
        <taxon>Bacteria</taxon>
        <taxon>Bacillati</taxon>
        <taxon>Bacillota</taxon>
        <taxon>Bacilli</taxon>
        <taxon>Bacillales</taxon>
        <taxon>Thermoactinomycetaceae</taxon>
        <taxon>Thermoactinomyces</taxon>
    </lineage>
</organism>
<dbReference type="Proteomes" id="UP000538292">
    <property type="component" value="Unassembled WGS sequence"/>
</dbReference>
<reference evidence="2 3" key="1">
    <citation type="submission" date="2020-07" db="EMBL/GenBank/DDBJ databases">
        <title>Thermoactinomyces phylogeny.</title>
        <authorList>
            <person name="Dunlap C."/>
        </authorList>
    </citation>
    <scope>NUCLEOTIDE SEQUENCE [LARGE SCALE GENOMIC DNA]</scope>
    <source>
        <strain evidence="2 3">AMNI-1</strain>
    </source>
</reference>
<dbReference type="InterPro" id="IPR019267">
    <property type="entry name" value="CRISPR-assoc_Cas6_C"/>
</dbReference>
<dbReference type="CDD" id="cd21141">
    <property type="entry name" value="Cas6_III-like"/>
    <property type="match status" value="1"/>
</dbReference>
<keyword evidence="3" id="KW-1185">Reference proteome</keyword>
<accession>A0A7W2ARM3</accession>
<dbReference type="EMBL" id="JACEOL010000016">
    <property type="protein sequence ID" value="MBA4601745.1"/>
    <property type="molecule type" value="Genomic_DNA"/>
</dbReference>
<dbReference type="AlphaFoldDB" id="A0A7W2ARM3"/>
<evidence type="ECO:0000313" key="3">
    <source>
        <dbReference type="Proteomes" id="UP000538292"/>
    </source>
</evidence>
<comment type="caution">
    <text evidence="2">The sequence shown here is derived from an EMBL/GenBank/DDBJ whole genome shotgun (WGS) entry which is preliminary data.</text>
</comment>
<evidence type="ECO:0000259" key="1">
    <source>
        <dbReference type="Pfam" id="PF10040"/>
    </source>
</evidence>
<protein>
    <submittedName>
        <fullName evidence="2">CRISPR system precrRNA processing endoribonuclease RAMP protein Cas6</fullName>
    </submittedName>
</protein>
<sequence length="270" mass="31075">MYRLCLKVNTSYRGNAVGVLSKRFHAFVLQSIQRESPSLSQRLHDSKERQTFSTRLMPVSGEVWVNTPDREIVACLQRHWLDLPDIDLIDWKGTIQELHCQTFSEVLIAEKFSPGFTLHFLSPTTFYQRGNYYPLPELKRLFSSASKAYKLCTGKKVNWDELEPLIRKIRIEQLTLATERVSFGNFNLVGFKGKMAMSTKALPTEEQHLVWQLVAYGALMGFGYKTAWGLGQTLLDPLEKYTGNFPNTRSFEKTPGVVRKRQNPYGTRKN</sequence>
<dbReference type="Gene3D" id="3.30.70.1900">
    <property type="match status" value="1"/>
</dbReference>
<gene>
    <name evidence="2" type="primary">cas6</name>
    <name evidence="2" type="ORF">H2C83_05285</name>
</gene>
<dbReference type="RefSeq" id="WP_181738553.1">
    <property type="nucleotide sequence ID" value="NZ_JACEOL010000016.1"/>
</dbReference>
<feature type="domain" description="CRISPR-associated protein Cas6 C-terminal" evidence="1">
    <location>
        <begin position="118"/>
        <end position="233"/>
    </location>
</feature>